<dbReference type="RefSeq" id="WP_162644870.1">
    <property type="nucleotide sequence ID" value="NZ_CP048286.1"/>
</dbReference>
<name>A0A6C0P847_9BACL</name>
<evidence type="ECO:0000313" key="2">
    <source>
        <dbReference type="Proteomes" id="UP000479114"/>
    </source>
</evidence>
<dbReference type="AlphaFoldDB" id="A0A6C0P847"/>
<dbReference type="EMBL" id="CP048286">
    <property type="protein sequence ID" value="QHW34718.1"/>
    <property type="molecule type" value="Genomic_DNA"/>
</dbReference>
<sequence>MNHGIDQKRCPICGKGNACEASHECWCGKEIFPSGLLELVPAEFRDKACICNACLKQFKADAMKKTASLPNPMDNN</sequence>
<reference evidence="1 2" key="1">
    <citation type="submission" date="2020-02" db="EMBL/GenBank/DDBJ databases">
        <title>Paenibacillus sp. nov., isolated from rhizosphere soil of tomato.</title>
        <authorList>
            <person name="Weon H.-Y."/>
            <person name="Lee S.A."/>
        </authorList>
    </citation>
    <scope>NUCLEOTIDE SEQUENCE [LARGE SCALE GENOMIC DNA]</scope>
    <source>
        <strain evidence="1 2">14171R-81</strain>
    </source>
</reference>
<dbReference type="Proteomes" id="UP000479114">
    <property type="component" value="Chromosome"/>
</dbReference>
<dbReference type="Pfam" id="PF14375">
    <property type="entry name" value="Cys_rich_CWC"/>
    <property type="match status" value="1"/>
</dbReference>
<evidence type="ECO:0000313" key="1">
    <source>
        <dbReference type="EMBL" id="QHW34718.1"/>
    </source>
</evidence>
<gene>
    <name evidence="1" type="ORF">GZH47_30600</name>
</gene>
<organism evidence="1 2">
    <name type="scientific">Paenibacillus rhizovicinus</name>
    <dbReference type="NCBI Taxonomy" id="2704463"/>
    <lineage>
        <taxon>Bacteria</taxon>
        <taxon>Bacillati</taxon>
        <taxon>Bacillota</taxon>
        <taxon>Bacilli</taxon>
        <taxon>Bacillales</taxon>
        <taxon>Paenibacillaceae</taxon>
        <taxon>Paenibacillus</taxon>
    </lineage>
</organism>
<dbReference type="InterPro" id="IPR032720">
    <property type="entry name" value="Cys_rich_CWC"/>
</dbReference>
<protein>
    <submittedName>
        <fullName evidence="1">Cysteine-rich CWC family protein</fullName>
    </submittedName>
</protein>
<proteinExistence type="predicted"/>
<dbReference type="KEGG" id="prz:GZH47_30600"/>
<accession>A0A6C0P847</accession>
<keyword evidence="2" id="KW-1185">Reference proteome</keyword>